<sequence>MDSEAHPSSLDLVKCCNCPCSCSLSTTGPSTTWIRSVKRKYDELDSNSSFAIVGLDSFSVIRVQVENECNALREMVSNQKKAIQDLYTELEEERNASSSAANEAMSMILRLQREKAEIQMEARQFKRFAEEKMAHDQQELVAYEDLLYKREQAIQSLTCEVQAYKHRMLSYGLTEDEADGDRGQQSCSQNIVEYEAQCESPMYDYPPLRCNLNEAQGPLDQDNDIADIEKYPFGETPRNRDHVVNLGNRISQLERSSSYSQLDAEFFGTKNVLEKVIVGQSPRRPRHSRKFSNDSGFFMGMPQVNESPRYTSSFKKEYVSQGEDYSNLRKMDNASEVGDDMSDRVYTIDSIHNGATYNGFHESKPAVGIYEDYITTPRGSLNQVDLGDPEVKKLYLRLQALEADRESMRQAIISMRTDKAQLVLLKEIAQHLYKGMSPDRQVVVKKPSVVGSFSFMAVFKWIVSFVFWKRKARRSKYLFGLSNGVGLLMLLEKDPHVRQWRYLSSTQV</sequence>
<protein>
    <recommendedName>
        <fullName evidence="7">GTD-binding domain-containing protein</fullName>
    </recommendedName>
</protein>
<proteinExistence type="predicted"/>
<evidence type="ECO:0000313" key="9">
    <source>
        <dbReference type="Proteomes" id="UP001642487"/>
    </source>
</evidence>
<evidence type="ECO:0000256" key="2">
    <source>
        <dbReference type="ARBA" id="ARBA00022692"/>
    </source>
</evidence>
<dbReference type="Proteomes" id="UP001642487">
    <property type="component" value="Chromosome 5"/>
</dbReference>
<dbReference type="EMBL" id="OZ021739">
    <property type="protein sequence ID" value="CAK9322944.1"/>
    <property type="molecule type" value="Genomic_DNA"/>
</dbReference>
<evidence type="ECO:0000259" key="7">
    <source>
        <dbReference type="PROSITE" id="PS51775"/>
    </source>
</evidence>
<name>A0ABP0YRG6_9ROSI</name>
<feature type="coiled-coil region" evidence="5">
    <location>
        <begin position="62"/>
        <end position="146"/>
    </location>
</feature>
<dbReference type="PROSITE" id="PS51775">
    <property type="entry name" value="GTD_BINDING"/>
    <property type="match status" value="1"/>
</dbReference>
<evidence type="ECO:0000256" key="4">
    <source>
        <dbReference type="ARBA" id="ARBA00023136"/>
    </source>
</evidence>
<evidence type="ECO:0000256" key="5">
    <source>
        <dbReference type="SAM" id="Coils"/>
    </source>
</evidence>
<feature type="domain" description="GTD-binding" evidence="7">
    <location>
        <begin position="67"/>
        <end position="165"/>
    </location>
</feature>
<keyword evidence="4 6" id="KW-0472">Membrane</keyword>
<evidence type="ECO:0000256" key="1">
    <source>
        <dbReference type="ARBA" id="ARBA00004370"/>
    </source>
</evidence>
<keyword evidence="2 6" id="KW-0812">Transmembrane</keyword>
<gene>
    <name evidence="8" type="ORF">CITCOLO1_LOCUS15110</name>
</gene>
<evidence type="ECO:0000256" key="3">
    <source>
        <dbReference type="ARBA" id="ARBA00022989"/>
    </source>
</evidence>
<dbReference type="PANTHER" id="PTHR31422">
    <property type="entry name" value="BNAANNG28530D PROTEIN"/>
    <property type="match status" value="1"/>
</dbReference>
<dbReference type="Pfam" id="PF04576">
    <property type="entry name" value="Zein-binding"/>
    <property type="match status" value="1"/>
</dbReference>
<keyword evidence="5" id="KW-0175">Coiled coil</keyword>
<accession>A0ABP0YRG6</accession>
<feature type="coiled-coil region" evidence="5">
    <location>
        <begin position="391"/>
        <end position="418"/>
    </location>
</feature>
<keyword evidence="3 6" id="KW-1133">Transmembrane helix</keyword>
<dbReference type="PANTHER" id="PTHR31422:SF0">
    <property type="entry name" value="MYOSIN-BINDING PROTEIN 7"/>
    <property type="match status" value="1"/>
</dbReference>
<dbReference type="InterPro" id="IPR007656">
    <property type="entry name" value="GTD-bd"/>
</dbReference>
<keyword evidence="9" id="KW-1185">Reference proteome</keyword>
<feature type="transmembrane region" description="Helical" evidence="6">
    <location>
        <begin position="449"/>
        <end position="468"/>
    </location>
</feature>
<organism evidence="8 9">
    <name type="scientific">Citrullus colocynthis</name>
    <name type="common">colocynth</name>
    <dbReference type="NCBI Taxonomy" id="252529"/>
    <lineage>
        <taxon>Eukaryota</taxon>
        <taxon>Viridiplantae</taxon>
        <taxon>Streptophyta</taxon>
        <taxon>Embryophyta</taxon>
        <taxon>Tracheophyta</taxon>
        <taxon>Spermatophyta</taxon>
        <taxon>Magnoliopsida</taxon>
        <taxon>eudicotyledons</taxon>
        <taxon>Gunneridae</taxon>
        <taxon>Pentapetalae</taxon>
        <taxon>rosids</taxon>
        <taxon>fabids</taxon>
        <taxon>Cucurbitales</taxon>
        <taxon>Cucurbitaceae</taxon>
        <taxon>Benincaseae</taxon>
        <taxon>Citrullus</taxon>
    </lineage>
</organism>
<reference evidence="8 9" key="1">
    <citation type="submission" date="2024-03" db="EMBL/GenBank/DDBJ databases">
        <authorList>
            <person name="Gkanogiannis A."/>
            <person name="Becerra Lopez-Lavalle L."/>
        </authorList>
    </citation>
    <scope>NUCLEOTIDE SEQUENCE [LARGE SCALE GENOMIC DNA]</scope>
</reference>
<evidence type="ECO:0000256" key="6">
    <source>
        <dbReference type="SAM" id="Phobius"/>
    </source>
</evidence>
<comment type="subcellular location">
    <subcellularLocation>
        <location evidence="1">Membrane</location>
    </subcellularLocation>
</comment>
<evidence type="ECO:0000313" key="8">
    <source>
        <dbReference type="EMBL" id="CAK9322944.1"/>
    </source>
</evidence>